<comment type="caution">
    <text evidence="3">The sequence shown here is derived from an EMBL/GenBank/DDBJ whole genome shotgun (WGS) entry which is preliminary data.</text>
</comment>
<proteinExistence type="predicted"/>
<evidence type="ECO:0000256" key="1">
    <source>
        <dbReference type="SAM" id="MobiDB-lite"/>
    </source>
</evidence>
<evidence type="ECO:0000259" key="2">
    <source>
        <dbReference type="PROSITE" id="PS50076"/>
    </source>
</evidence>
<dbReference type="AlphaFoldDB" id="A0A812UKY0"/>
<sequence>MGGSAASTFDMLKSRALEVLGFPELPADPTAVDQAFRHLSLGVHPDKPGGNVASLAKLVAAKDLVLEKIEESLRRGEDEISKAAGRLKWLNCQCRTCAPLILKCGEKHQLKMAPLAAFDDSESVAQGAKQQALDMFQAETGRLPEGIKSVSDQANTIVQQVQVRKEQLPYDVCPRCGFGIGWMACRFHEGHAYMWCKAGRKKCPYKESKPIQPAASSSAPSTPERKRGSAYVDAMTPPKPSSAPRLASETLTYL</sequence>
<reference evidence="3" key="1">
    <citation type="submission" date="2021-02" db="EMBL/GenBank/DDBJ databases">
        <authorList>
            <person name="Dougan E. K."/>
            <person name="Rhodes N."/>
            <person name="Thang M."/>
            <person name="Chan C."/>
        </authorList>
    </citation>
    <scope>NUCLEOTIDE SEQUENCE</scope>
</reference>
<keyword evidence="4" id="KW-1185">Reference proteome</keyword>
<name>A0A812UKY0_9DINO</name>
<protein>
    <recommendedName>
        <fullName evidence="2">J domain-containing protein</fullName>
    </recommendedName>
</protein>
<feature type="compositionally biased region" description="Low complexity" evidence="1">
    <location>
        <begin position="213"/>
        <end position="222"/>
    </location>
</feature>
<dbReference type="Gene3D" id="1.10.287.110">
    <property type="entry name" value="DnaJ domain"/>
    <property type="match status" value="1"/>
</dbReference>
<dbReference type="InterPro" id="IPR001623">
    <property type="entry name" value="DnaJ_domain"/>
</dbReference>
<gene>
    <name evidence="3" type="ORF">SNAT2548_LOCUS32550</name>
</gene>
<dbReference type="InterPro" id="IPR036869">
    <property type="entry name" value="J_dom_sf"/>
</dbReference>
<dbReference type="EMBL" id="CAJNDS010002715">
    <property type="protein sequence ID" value="CAE7571450.1"/>
    <property type="molecule type" value="Genomic_DNA"/>
</dbReference>
<dbReference type="PROSITE" id="PS50076">
    <property type="entry name" value="DNAJ_2"/>
    <property type="match status" value="1"/>
</dbReference>
<evidence type="ECO:0000313" key="3">
    <source>
        <dbReference type="EMBL" id="CAE7571450.1"/>
    </source>
</evidence>
<accession>A0A812UKY0</accession>
<dbReference type="SUPFAM" id="SSF46565">
    <property type="entry name" value="Chaperone J-domain"/>
    <property type="match status" value="1"/>
</dbReference>
<evidence type="ECO:0000313" key="4">
    <source>
        <dbReference type="Proteomes" id="UP000604046"/>
    </source>
</evidence>
<feature type="region of interest" description="Disordered" evidence="1">
    <location>
        <begin position="207"/>
        <end position="254"/>
    </location>
</feature>
<organism evidence="3 4">
    <name type="scientific">Symbiodinium natans</name>
    <dbReference type="NCBI Taxonomy" id="878477"/>
    <lineage>
        <taxon>Eukaryota</taxon>
        <taxon>Sar</taxon>
        <taxon>Alveolata</taxon>
        <taxon>Dinophyceae</taxon>
        <taxon>Suessiales</taxon>
        <taxon>Symbiodiniaceae</taxon>
        <taxon>Symbiodinium</taxon>
    </lineage>
</organism>
<feature type="domain" description="J" evidence="2">
    <location>
        <begin position="15"/>
        <end position="81"/>
    </location>
</feature>
<dbReference type="Proteomes" id="UP000604046">
    <property type="component" value="Unassembled WGS sequence"/>
</dbReference>